<evidence type="ECO:0000256" key="10">
    <source>
        <dbReference type="ARBA" id="ARBA00022723"/>
    </source>
</evidence>
<feature type="region of interest" description="Disordered" evidence="18">
    <location>
        <begin position="22"/>
        <end position="46"/>
    </location>
</feature>
<dbReference type="PANTHER" id="PTHR19237">
    <property type="entry name" value="NUCLEOBINDIN"/>
    <property type="match status" value="1"/>
</dbReference>
<evidence type="ECO:0000256" key="16">
    <source>
        <dbReference type="ARBA" id="ARBA00023136"/>
    </source>
</evidence>
<name>A0A7R9IC94_9NEOP</name>
<feature type="compositionally biased region" description="Low complexity" evidence="18">
    <location>
        <begin position="468"/>
        <end position="560"/>
    </location>
</feature>
<evidence type="ECO:0000256" key="1">
    <source>
        <dbReference type="ARBA" id="ARBA00004170"/>
    </source>
</evidence>
<sequence>MQLIQILLLCVVSIHVAVGPPVNEKKKNEDEHDKDENEITNEDDTAPVNIEYNRYLKEVVTALESDPEFRAKLEKAEEVDIRTGKIAQELEYVNHQVRTKLDELKRQELERLRHLASKEFEIRNGLDREHLKIGPEHLDHANPHTFEIEDLRKLIAKTTADLAEADKKRREEFKEYEMQKEYEKQQRLQELDEENKKKLEEEYKSQEVKHKKHVPLHHPGSKQQLEEVWEKQDHMENQDFDPKTFFFLHDLDGNGVWDEAEVKALFLKELDKLYNSGAPEDDMRERVEEMERMREHVFSEADTNKDGLISFQEFLSQTRKPEFEKDQGWEGLDQQQVYTREEYQEFERRRQMDVQRMIEQGLIPPQPVYIPPPHGYHPGMPPHMQPQFHPGQVHPNQGPQGQYHPGQLPQGQYHPGQLPQGQYHPGQLPQGQVPQGQYHQGQVPQGQFQPGQVPQGQYHGQPPQVQLNQAQYQRQPQIQANQGQPQVQANQGQPQVQVNQGQPQVQVNQGQPQVQANQGQPQVQANQGQPQVQANQGQPQVQANQGQPQVQANQGQPPQATVSQGQAAQIPISEGQGSRQQLNQKPSGTNSIPIIHHPPEPIQKLREPIDVNQLSGQQFQQKQNV</sequence>
<keyword evidence="8" id="KW-0597">Phosphoprotein</keyword>
<comment type="subcellular location">
    <subcellularLocation>
        <location evidence="2">Cytoplasm</location>
    </subcellularLocation>
    <subcellularLocation>
        <location evidence="3">Golgi apparatus</location>
    </subcellularLocation>
    <subcellularLocation>
        <location evidence="1">Membrane</location>
        <topology evidence="1">Peripheral membrane protein</topology>
    </subcellularLocation>
    <subcellularLocation>
        <location evidence="4">Secreted</location>
    </subcellularLocation>
</comment>
<keyword evidence="14" id="KW-0333">Golgi apparatus</keyword>
<dbReference type="FunFam" id="1.10.238.10:FF:000045">
    <property type="entry name" value="Nucleobindin 2"/>
    <property type="match status" value="1"/>
</dbReference>
<dbReference type="EMBL" id="OE000915">
    <property type="protein sequence ID" value="CAD7455447.1"/>
    <property type="molecule type" value="Genomic_DNA"/>
</dbReference>
<comment type="similarity">
    <text evidence="5">Belongs to the nucleobindin family.</text>
</comment>
<protein>
    <recommendedName>
        <fullName evidence="20">EF-hand domain-containing protein</fullName>
    </recommendedName>
</protein>
<feature type="compositionally biased region" description="Polar residues" evidence="18">
    <location>
        <begin position="575"/>
        <end position="591"/>
    </location>
</feature>
<keyword evidence="6" id="KW-0963">Cytoplasm</keyword>
<organism evidence="21">
    <name type="scientific">Timema tahoe</name>
    <dbReference type="NCBI Taxonomy" id="61484"/>
    <lineage>
        <taxon>Eukaryota</taxon>
        <taxon>Metazoa</taxon>
        <taxon>Ecdysozoa</taxon>
        <taxon>Arthropoda</taxon>
        <taxon>Hexapoda</taxon>
        <taxon>Insecta</taxon>
        <taxon>Pterygota</taxon>
        <taxon>Neoptera</taxon>
        <taxon>Polyneoptera</taxon>
        <taxon>Phasmatodea</taxon>
        <taxon>Timematodea</taxon>
        <taxon>Timematoidea</taxon>
        <taxon>Timematidae</taxon>
        <taxon>Timema</taxon>
    </lineage>
</organism>
<dbReference type="AlphaFoldDB" id="A0A7R9IC94"/>
<dbReference type="GO" id="GO:0005085">
    <property type="term" value="F:guanyl-nucleotide exchange factor activity"/>
    <property type="evidence" value="ECO:0007669"/>
    <property type="project" value="UniProtKB-KW"/>
</dbReference>
<dbReference type="PROSITE" id="PS50222">
    <property type="entry name" value="EF_HAND_2"/>
    <property type="match status" value="1"/>
</dbReference>
<dbReference type="InterPro" id="IPR040250">
    <property type="entry name" value="Nucleobindin"/>
</dbReference>
<dbReference type="CDD" id="cd00051">
    <property type="entry name" value="EFh"/>
    <property type="match status" value="1"/>
</dbReference>
<evidence type="ECO:0000256" key="11">
    <source>
        <dbReference type="ARBA" id="ARBA00022729"/>
    </source>
</evidence>
<dbReference type="GO" id="GO:0070062">
    <property type="term" value="C:extracellular exosome"/>
    <property type="evidence" value="ECO:0007669"/>
    <property type="project" value="TreeGrafter"/>
</dbReference>
<gene>
    <name evidence="21" type="ORF">TTEB3V08_LOCUS3516</name>
</gene>
<evidence type="ECO:0000256" key="17">
    <source>
        <dbReference type="SAM" id="Coils"/>
    </source>
</evidence>
<dbReference type="InterPro" id="IPR018247">
    <property type="entry name" value="EF_Hand_1_Ca_BS"/>
</dbReference>
<feature type="chain" id="PRO_5030906942" description="EF-hand domain-containing protein" evidence="19">
    <location>
        <begin position="20"/>
        <end position="625"/>
    </location>
</feature>
<dbReference type="GO" id="GO:0016020">
    <property type="term" value="C:membrane"/>
    <property type="evidence" value="ECO:0007669"/>
    <property type="project" value="UniProtKB-SubCell"/>
</dbReference>
<evidence type="ECO:0000256" key="2">
    <source>
        <dbReference type="ARBA" id="ARBA00004496"/>
    </source>
</evidence>
<keyword evidence="13" id="KW-0106">Calcium</keyword>
<evidence type="ECO:0000256" key="15">
    <source>
        <dbReference type="ARBA" id="ARBA00023125"/>
    </source>
</evidence>
<dbReference type="PANTHER" id="PTHR19237:SF20">
    <property type="entry name" value="NUCLEOBINDIN 1"/>
    <property type="match status" value="1"/>
</dbReference>
<keyword evidence="16" id="KW-0472">Membrane</keyword>
<evidence type="ECO:0000256" key="4">
    <source>
        <dbReference type="ARBA" id="ARBA00004613"/>
    </source>
</evidence>
<feature type="region of interest" description="Disordered" evidence="18">
    <location>
        <begin position="364"/>
        <end position="604"/>
    </location>
</feature>
<keyword evidence="7" id="KW-0964">Secreted</keyword>
<keyword evidence="17" id="KW-0175">Coiled coil</keyword>
<dbReference type="SUPFAM" id="SSF47473">
    <property type="entry name" value="EF-hand"/>
    <property type="match status" value="1"/>
</dbReference>
<keyword evidence="11 19" id="KW-0732">Signal</keyword>
<accession>A0A7R9IC94</accession>
<dbReference type="PROSITE" id="PS00018">
    <property type="entry name" value="EF_HAND_1"/>
    <property type="match status" value="1"/>
</dbReference>
<evidence type="ECO:0000256" key="9">
    <source>
        <dbReference type="ARBA" id="ARBA00022658"/>
    </source>
</evidence>
<dbReference type="Gene3D" id="1.10.238.10">
    <property type="entry name" value="EF-hand"/>
    <property type="match status" value="1"/>
</dbReference>
<feature type="compositionally biased region" description="Basic and acidic residues" evidence="18">
    <location>
        <begin position="23"/>
        <end position="37"/>
    </location>
</feature>
<dbReference type="Pfam" id="PF25434">
    <property type="entry name" value="NUCB1_N"/>
    <property type="match status" value="1"/>
</dbReference>
<feature type="coiled-coil region" evidence="17">
    <location>
        <begin position="148"/>
        <end position="209"/>
    </location>
</feature>
<keyword evidence="12" id="KW-0677">Repeat</keyword>
<dbReference type="GO" id="GO:0005794">
    <property type="term" value="C:Golgi apparatus"/>
    <property type="evidence" value="ECO:0007669"/>
    <property type="project" value="UniProtKB-SubCell"/>
</dbReference>
<feature type="compositionally biased region" description="Pro residues" evidence="18">
    <location>
        <begin position="364"/>
        <end position="384"/>
    </location>
</feature>
<evidence type="ECO:0000256" key="6">
    <source>
        <dbReference type="ARBA" id="ARBA00022490"/>
    </source>
</evidence>
<dbReference type="InterPro" id="IPR002048">
    <property type="entry name" value="EF_hand_dom"/>
</dbReference>
<dbReference type="GO" id="GO:0003677">
    <property type="term" value="F:DNA binding"/>
    <property type="evidence" value="ECO:0007669"/>
    <property type="project" value="UniProtKB-KW"/>
</dbReference>
<evidence type="ECO:0000256" key="13">
    <source>
        <dbReference type="ARBA" id="ARBA00022837"/>
    </source>
</evidence>
<evidence type="ECO:0000256" key="19">
    <source>
        <dbReference type="SAM" id="SignalP"/>
    </source>
</evidence>
<dbReference type="GO" id="GO:0005793">
    <property type="term" value="C:endoplasmic reticulum-Golgi intermediate compartment"/>
    <property type="evidence" value="ECO:0007669"/>
    <property type="project" value="TreeGrafter"/>
</dbReference>
<keyword evidence="9" id="KW-0344">Guanine-nucleotide releasing factor</keyword>
<feature type="domain" description="EF-hand" evidence="20">
    <location>
        <begin position="289"/>
        <end position="324"/>
    </location>
</feature>
<evidence type="ECO:0000256" key="5">
    <source>
        <dbReference type="ARBA" id="ARBA00008063"/>
    </source>
</evidence>
<keyword evidence="10" id="KW-0479">Metal-binding</keyword>
<dbReference type="InterPro" id="IPR011992">
    <property type="entry name" value="EF-hand-dom_pair"/>
</dbReference>
<evidence type="ECO:0000259" key="20">
    <source>
        <dbReference type="PROSITE" id="PS50222"/>
    </source>
</evidence>
<evidence type="ECO:0000313" key="21">
    <source>
        <dbReference type="EMBL" id="CAD7455447.1"/>
    </source>
</evidence>
<proteinExistence type="inferred from homology"/>
<feature type="compositionally biased region" description="Low complexity" evidence="18">
    <location>
        <begin position="425"/>
        <end position="457"/>
    </location>
</feature>
<evidence type="ECO:0000256" key="18">
    <source>
        <dbReference type="SAM" id="MobiDB-lite"/>
    </source>
</evidence>
<keyword evidence="15" id="KW-0238">DNA-binding</keyword>
<evidence type="ECO:0000256" key="8">
    <source>
        <dbReference type="ARBA" id="ARBA00022553"/>
    </source>
</evidence>
<dbReference type="InterPro" id="IPR057576">
    <property type="entry name" value="NUCB1_N"/>
</dbReference>
<dbReference type="GO" id="GO:0005509">
    <property type="term" value="F:calcium ion binding"/>
    <property type="evidence" value="ECO:0007669"/>
    <property type="project" value="InterPro"/>
</dbReference>
<evidence type="ECO:0000256" key="3">
    <source>
        <dbReference type="ARBA" id="ARBA00004555"/>
    </source>
</evidence>
<evidence type="ECO:0000256" key="12">
    <source>
        <dbReference type="ARBA" id="ARBA00022737"/>
    </source>
</evidence>
<feature type="signal peptide" evidence="19">
    <location>
        <begin position="1"/>
        <end position="19"/>
    </location>
</feature>
<evidence type="ECO:0000256" key="14">
    <source>
        <dbReference type="ARBA" id="ARBA00023034"/>
    </source>
</evidence>
<reference evidence="21" key="1">
    <citation type="submission" date="2020-11" db="EMBL/GenBank/DDBJ databases">
        <authorList>
            <person name="Tran Van P."/>
        </authorList>
    </citation>
    <scope>NUCLEOTIDE SEQUENCE</scope>
</reference>
<evidence type="ECO:0000256" key="7">
    <source>
        <dbReference type="ARBA" id="ARBA00022525"/>
    </source>
</evidence>